<evidence type="ECO:0000313" key="3">
    <source>
        <dbReference type="Proteomes" id="UP000011115"/>
    </source>
</evidence>
<name>M1DNU2_SOLTU</name>
<dbReference type="HOGENOM" id="CLU_1838683_0_0_1"/>
<dbReference type="AlphaFoldDB" id="M1DNU2"/>
<keyword evidence="3" id="KW-1185">Reference proteome</keyword>
<sequence>MEEEKAHKRQRRQEKEVRRSSIVDEELRQQRARERVGRASSSAPVVEVQPVLRAVVSTTDGSERLIESTTEGATIADVGITEGAPLLFQRALGNRTPQLVDDSSVLCAICFLHPIHFVLLFLYALRTIASIFVGGGVNGL</sequence>
<dbReference type="Proteomes" id="UP000011115">
    <property type="component" value="Unassembled WGS sequence"/>
</dbReference>
<proteinExistence type="predicted"/>
<evidence type="ECO:0000256" key="1">
    <source>
        <dbReference type="SAM" id="MobiDB-lite"/>
    </source>
</evidence>
<dbReference type="PaxDb" id="4113-PGSC0003DMT400091979"/>
<dbReference type="InParanoid" id="M1DNU2"/>
<protein>
    <submittedName>
        <fullName evidence="2">Uncharacterized protein</fullName>
    </submittedName>
</protein>
<reference evidence="3" key="1">
    <citation type="journal article" date="2011" name="Nature">
        <title>Genome sequence and analysis of the tuber crop potato.</title>
        <authorList>
            <consortium name="The Potato Genome Sequencing Consortium"/>
        </authorList>
    </citation>
    <scope>NUCLEOTIDE SEQUENCE [LARGE SCALE GENOMIC DNA]</scope>
    <source>
        <strain evidence="3">cv. DM1-3 516 R44</strain>
    </source>
</reference>
<dbReference type="EnsemblPlants" id="PGSC0003DMT400091979">
    <property type="protein sequence ID" value="PGSC0003DMT400091979"/>
    <property type="gene ID" value="PGSC0003DMG400041550"/>
</dbReference>
<accession>M1DNU2</accession>
<organism evidence="2 3">
    <name type="scientific">Solanum tuberosum</name>
    <name type="common">Potato</name>
    <dbReference type="NCBI Taxonomy" id="4113"/>
    <lineage>
        <taxon>Eukaryota</taxon>
        <taxon>Viridiplantae</taxon>
        <taxon>Streptophyta</taxon>
        <taxon>Embryophyta</taxon>
        <taxon>Tracheophyta</taxon>
        <taxon>Spermatophyta</taxon>
        <taxon>Magnoliopsida</taxon>
        <taxon>eudicotyledons</taxon>
        <taxon>Gunneridae</taxon>
        <taxon>Pentapetalae</taxon>
        <taxon>asterids</taxon>
        <taxon>lamiids</taxon>
        <taxon>Solanales</taxon>
        <taxon>Solanaceae</taxon>
        <taxon>Solanoideae</taxon>
        <taxon>Solaneae</taxon>
        <taxon>Solanum</taxon>
    </lineage>
</organism>
<feature type="region of interest" description="Disordered" evidence="1">
    <location>
        <begin position="1"/>
        <end position="21"/>
    </location>
</feature>
<evidence type="ECO:0000313" key="2">
    <source>
        <dbReference type="EnsemblPlants" id="PGSC0003DMT400091979"/>
    </source>
</evidence>
<reference evidence="2" key="2">
    <citation type="submission" date="2015-06" db="UniProtKB">
        <authorList>
            <consortium name="EnsemblPlants"/>
        </authorList>
    </citation>
    <scope>IDENTIFICATION</scope>
    <source>
        <strain evidence="2">DM1-3 516 R44</strain>
    </source>
</reference>
<dbReference type="Gramene" id="PGSC0003DMT400091979">
    <property type="protein sequence ID" value="PGSC0003DMT400091979"/>
    <property type="gene ID" value="PGSC0003DMG400041550"/>
</dbReference>